<evidence type="ECO:0000256" key="2">
    <source>
        <dbReference type="SAM" id="SignalP"/>
    </source>
</evidence>
<dbReference type="CDD" id="cd07012">
    <property type="entry name" value="PBP2_Bug_TTT"/>
    <property type="match status" value="1"/>
</dbReference>
<organism evidence="3 4">
    <name type="scientific">Anaerovirgula multivorans</name>
    <dbReference type="NCBI Taxonomy" id="312168"/>
    <lineage>
        <taxon>Bacteria</taxon>
        <taxon>Bacillati</taxon>
        <taxon>Bacillota</taxon>
        <taxon>Clostridia</taxon>
        <taxon>Peptostreptococcales</taxon>
        <taxon>Natronincolaceae</taxon>
        <taxon>Anaerovirgula</taxon>
    </lineage>
</organism>
<dbReference type="Pfam" id="PF03401">
    <property type="entry name" value="TctC"/>
    <property type="match status" value="1"/>
</dbReference>
<sequence>MKKMSVKKVFMLAVLTVLVVSLLLTGCAPANTEPAPAETSTGEPAVTETQATDYPKRAMEFIAPSGAGGGWDLTIRTVAKTLQDTDLVSVPMPVTNKEGGGGGVNLAYMQEKKGSDTLVSVYSPPLILINLNGSSQLSYKDTTPLTRLITDYGAFVVSKDSKYQSITEVMDALKEDPKSIKICGNSSAGSMDHIQFLMIAKVAGVENVGEIDYVAFQDGSGASQVLGGHVEIFSTGLSEVRGLIESGDLRVLASTADKRVGTGVVAEVKTCKEQGIDATFENWRGLFGAPDMPDYAIAYWEDVLAKMVETDEWKAACEKNGWDDAYQNKEDFSKFLEQVNEDYKAVLTEIGMIQ</sequence>
<keyword evidence="4" id="KW-1185">Reference proteome</keyword>
<keyword evidence="2" id="KW-0732">Signal</keyword>
<dbReference type="RefSeq" id="WP_242975251.1">
    <property type="nucleotide sequence ID" value="NZ_FZOJ01000044.1"/>
</dbReference>
<dbReference type="Gene3D" id="3.40.190.10">
    <property type="entry name" value="Periplasmic binding protein-like II"/>
    <property type="match status" value="1"/>
</dbReference>
<name>A0A239K8Z4_9FIRM</name>
<evidence type="ECO:0000313" key="3">
    <source>
        <dbReference type="EMBL" id="SNT14218.1"/>
    </source>
</evidence>
<dbReference type="Proteomes" id="UP000198304">
    <property type="component" value="Unassembled WGS sequence"/>
</dbReference>
<dbReference type="PIRSF" id="PIRSF017082">
    <property type="entry name" value="YflP"/>
    <property type="match status" value="1"/>
</dbReference>
<dbReference type="EMBL" id="FZOJ01000044">
    <property type="protein sequence ID" value="SNT14218.1"/>
    <property type="molecule type" value="Genomic_DNA"/>
</dbReference>
<comment type="similarity">
    <text evidence="1">Belongs to the UPF0065 (bug) family.</text>
</comment>
<reference evidence="3 4" key="1">
    <citation type="submission" date="2017-06" db="EMBL/GenBank/DDBJ databases">
        <authorList>
            <person name="Kim H.J."/>
            <person name="Triplett B.A."/>
        </authorList>
    </citation>
    <scope>NUCLEOTIDE SEQUENCE [LARGE SCALE GENOMIC DNA]</scope>
    <source>
        <strain evidence="3 4">SCA</strain>
    </source>
</reference>
<gene>
    <name evidence="3" type="ORF">SAMN05446037_104420</name>
</gene>
<dbReference type="InterPro" id="IPR042100">
    <property type="entry name" value="Bug_dom1"/>
</dbReference>
<feature type="signal peptide" evidence="2">
    <location>
        <begin position="1"/>
        <end position="30"/>
    </location>
</feature>
<accession>A0A239K8Z4</accession>
<evidence type="ECO:0000256" key="1">
    <source>
        <dbReference type="ARBA" id="ARBA00006987"/>
    </source>
</evidence>
<protein>
    <submittedName>
        <fullName evidence="3">Putative tricarboxylic transport membrane protein</fullName>
    </submittedName>
</protein>
<feature type="chain" id="PRO_5039603464" evidence="2">
    <location>
        <begin position="31"/>
        <end position="354"/>
    </location>
</feature>
<dbReference type="PANTHER" id="PTHR42928:SF3">
    <property type="entry name" value="UPF0065 PROTEIN YFLP"/>
    <property type="match status" value="1"/>
</dbReference>
<proteinExistence type="inferred from homology"/>
<dbReference type="InterPro" id="IPR005064">
    <property type="entry name" value="BUG"/>
</dbReference>
<dbReference type="PANTHER" id="PTHR42928">
    <property type="entry name" value="TRICARBOXYLATE-BINDING PROTEIN"/>
    <property type="match status" value="1"/>
</dbReference>
<dbReference type="Gene3D" id="3.40.190.150">
    <property type="entry name" value="Bordetella uptake gene, domain 1"/>
    <property type="match status" value="1"/>
</dbReference>
<evidence type="ECO:0000313" key="4">
    <source>
        <dbReference type="Proteomes" id="UP000198304"/>
    </source>
</evidence>
<dbReference type="AlphaFoldDB" id="A0A239K8Z4"/>
<dbReference type="PROSITE" id="PS51257">
    <property type="entry name" value="PROKAR_LIPOPROTEIN"/>
    <property type="match status" value="1"/>
</dbReference>